<dbReference type="AlphaFoldDB" id="A0A839HE82"/>
<evidence type="ECO:0000313" key="1">
    <source>
        <dbReference type="EMBL" id="MBB1125558.1"/>
    </source>
</evidence>
<dbReference type="EMBL" id="JABVCQ010000007">
    <property type="protein sequence ID" value="MBB1125558.1"/>
    <property type="molecule type" value="Genomic_DNA"/>
</dbReference>
<evidence type="ECO:0000313" key="2">
    <source>
        <dbReference type="Proteomes" id="UP000548632"/>
    </source>
</evidence>
<accession>A0A839HE82</accession>
<gene>
    <name evidence="1" type="ORF">HUK38_04840</name>
</gene>
<name>A0A839HE82_9GAMM</name>
<sequence length="114" mass="12746">MLFNDTIAGIGAQLLSAMGETVKLADNSEVIWIFDAWGEPIDAVWSESALQSRITDEKNPVAYFLIDVINENDIVTARNGQQYRIARKYPIDAASLIKCDLSPALETDQLESWR</sequence>
<protein>
    <submittedName>
        <fullName evidence="1">Uncharacterized protein</fullName>
    </submittedName>
</protein>
<proteinExistence type="predicted"/>
<comment type="caution">
    <text evidence="1">The sequence shown here is derived from an EMBL/GenBank/DDBJ whole genome shotgun (WGS) entry which is preliminary data.</text>
</comment>
<keyword evidence="2" id="KW-1185">Reference proteome</keyword>
<reference evidence="1 2" key="1">
    <citation type="journal article" date="2020" name="Arch. Microbiol.">
        <title>The genome sequence of the giant phototrophic gammaproteobacterium Thiospirillum jenense gives insight into its physiological properties and phylogenetic relationships.</title>
        <authorList>
            <person name="Imhoff J.F."/>
            <person name="Meyer T.E."/>
            <person name="Kyndt J.A."/>
        </authorList>
    </citation>
    <scope>NUCLEOTIDE SEQUENCE [LARGE SCALE GENOMIC DNA]</scope>
    <source>
        <strain evidence="1 2">DSM 216</strain>
    </source>
</reference>
<dbReference type="RefSeq" id="WP_182583024.1">
    <property type="nucleotide sequence ID" value="NZ_JABVCQ010000007.1"/>
</dbReference>
<dbReference type="Proteomes" id="UP000548632">
    <property type="component" value="Unassembled WGS sequence"/>
</dbReference>
<organism evidence="1 2">
    <name type="scientific">Thiospirillum jenense</name>
    <dbReference type="NCBI Taxonomy" id="1653858"/>
    <lineage>
        <taxon>Bacteria</taxon>
        <taxon>Pseudomonadati</taxon>
        <taxon>Pseudomonadota</taxon>
        <taxon>Gammaproteobacteria</taxon>
        <taxon>Chromatiales</taxon>
        <taxon>Chromatiaceae</taxon>
        <taxon>Thiospirillum</taxon>
    </lineage>
</organism>